<dbReference type="eggNOG" id="ENOG5030FDR">
    <property type="taxonomic scope" value="Bacteria"/>
</dbReference>
<protein>
    <submittedName>
        <fullName evidence="2">Uncharacterized protein</fullName>
    </submittedName>
</protein>
<feature type="region of interest" description="Disordered" evidence="1">
    <location>
        <begin position="132"/>
        <end position="185"/>
    </location>
</feature>
<proteinExistence type="predicted"/>
<gene>
    <name evidence="2" type="ORF">DesU5LDRAFT_1004</name>
</gene>
<dbReference type="EMBL" id="JH600068">
    <property type="protein sequence ID" value="EIG52705.1"/>
    <property type="molecule type" value="Genomic_DNA"/>
</dbReference>
<dbReference type="AlphaFoldDB" id="I2PYU9"/>
<evidence type="ECO:0000256" key="1">
    <source>
        <dbReference type="SAM" id="MobiDB-lite"/>
    </source>
</evidence>
<accession>I2PYU9</accession>
<name>I2PYU9_9BACT</name>
<reference evidence="2" key="1">
    <citation type="submission" date="2011-11" db="EMBL/GenBank/DDBJ databases">
        <title>Improved High-Quality Draft sequence of Desulfovibrio sp. U5L.</title>
        <authorList>
            <consortium name="US DOE Joint Genome Institute"/>
            <person name="Lucas S."/>
            <person name="Han J."/>
            <person name="Lapidus A."/>
            <person name="Cheng J.-F."/>
            <person name="Goodwin L."/>
            <person name="Pitluck S."/>
            <person name="Peters L."/>
            <person name="Ovchinnikova G."/>
            <person name="Held B."/>
            <person name="Detter J.C."/>
            <person name="Han C."/>
            <person name="Tapia R."/>
            <person name="Land M."/>
            <person name="Hauser L."/>
            <person name="Kyrpides N."/>
            <person name="Ivanova N."/>
            <person name="Pagani I."/>
            <person name="Gabster J."/>
            <person name="Walker C."/>
            <person name="Stolyar S."/>
            <person name="Stahl D."/>
            <person name="Arkin A."/>
            <person name="Dehal P."/>
            <person name="Hazen T."/>
            <person name="Woyke T."/>
        </authorList>
    </citation>
    <scope>NUCLEOTIDE SEQUENCE [LARGE SCALE GENOMIC DNA]</scope>
    <source>
        <strain evidence="2">U5L</strain>
    </source>
</reference>
<dbReference type="STRING" id="596152.DesU5LDRAFT_1004"/>
<organism evidence="2">
    <name type="scientific">Desulfovibrio sp. U5L</name>
    <dbReference type="NCBI Taxonomy" id="596152"/>
    <lineage>
        <taxon>Bacteria</taxon>
        <taxon>Pseudomonadati</taxon>
        <taxon>Thermodesulfobacteriota</taxon>
        <taxon>Desulfovibrionia</taxon>
        <taxon>Desulfovibrionales</taxon>
        <taxon>Desulfovibrionaceae</taxon>
        <taxon>Desulfovibrio</taxon>
    </lineage>
</organism>
<dbReference type="OrthoDB" id="5457931at2"/>
<dbReference type="HOGENOM" id="CLU_1459111_0_0_7"/>
<evidence type="ECO:0000313" key="2">
    <source>
        <dbReference type="EMBL" id="EIG52705.1"/>
    </source>
</evidence>
<sequence length="185" mass="20084">MLRLLRPKNEKDLGEKLFGKVKKFRLDRNGSAVTVTGKLLAVFRREAEPDGLMPPRAGRVELLAVFLTRADRYLVYYVVSYPETEDIAGRQEYVTVCPGLDAVREFLAAMHYPNRPRFADAVLAQAALTLSGKPKAAPPAPEAAEATDGPAGLDHAPVSEKKEAAQTPAAETQPAPTDPTQKSDS</sequence>
<feature type="compositionally biased region" description="Low complexity" evidence="1">
    <location>
        <begin position="165"/>
        <end position="185"/>
    </location>
</feature>